<evidence type="ECO:0008006" key="5">
    <source>
        <dbReference type="Google" id="ProtNLM"/>
    </source>
</evidence>
<accession>A0A4R3NAY9</accession>
<dbReference type="SUPFAM" id="SSF53756">
    <property type="entry name" value="UDP-Glycosyltransferase/glycogen phosphorylase"/>
    <property type="match status" value="1"/>
</dbReference>
<dbReference type="GO" id="GO:0016757">
    <property type="term" value="F:glycosyltransferase activity"/>
    <property type="evidence" value="ECO:0007669"/>
    <property type="project" value="InterPro"/>
</dbReference>
<comment type="caution">
    <text evidence="3">The sequence shown here is derived from an EMBL/GenBank/DDBJ whole genome shotgun (WGS) entry which is preliminary data.</text>
</comment>
<dbReference type="Pfam" id="PF00534">
    <property type="entry name" value="Glycos_transf_1"/>
    <property type="match status" value="1"/>
</dbReference>
<evidence type="ECO:0000313" key="3">
    <source>
        <dbReference type="EMBL" id="TCT26449.1"/>
    </source>
</evidence>
<evidence type="ECO:0000313" key="4">
    <source>
        <dbReference type="Proteomes" id="UP000294650"/>
    </source>
</evidence>
<feature type="domain" description="Glycosyltransferase subfamily 4-like N-terminal" evidence="2">
    <location>
        <begin position="13"/>
        <end position="171"/>
    </location>
</feature>
<organism evidence="3 4">
    <name type="scientific">Melghiribacillus thermohalophilus</name>
    <dbReference type="NCBI Taxonomy" id="1324956"/>
    <lineage>
        <taxon>Bacteria</taxon>
        <taxon>Bacillati</taxon>
        <taxon>Bacillota</taxon>
        <taxon>Bacilli</taxon>
        <taxon>Bacillales</taxon>
        <taxon>Bacillaceae</taxon>
        <taxon>Melghiribacillus</taxon>
    </lineage>
</organism>
<dbReference type="EMBL" id="SMAN01000002">
    <property type="protein sequence ID" value="TCT26449.1"/>
    <property type="molecule type" value="Genomic_DNA"/>
</dbReference>
<proteinExistence type="predicted"/>
<dbReference type="Pfam" id="PF13439">
    <property type="entry name" value="Glyco_transf_4"/>
    <property type="match status" value="1"/>
</dbReference>
<dbReference type="Gene3D" id="3.40.50.2000">
    <property type="entry name" value="Glycogen Phosphorylase B"/>
    <property type="match status" value="2"/>
</dbReference>
<dbReference type="OrthoDB" id="9804196at2"/>
<sequence length="367" mass="41133">MKVMHLISGGETGGSKVHMINLLSRFPRSQTTLSVMETGPLYEEARDKQLNVLSLNQRSRYDLSALKKLIHTLKDGNYDLLHTHGPRANVYGALAKRSIQIPWLSTIHSDPRLDFIQGGLKGKMFTRMNLWALNKIDHFFAVSSRFKQHLIQLGISEEKITVIYNGIDFSRDITMRKVGTARKSFGLTDEDFVMTMAARLHPIKGHVSVFEAMQKLGDPTVHLLLAGDGPERSTLEKRAANLGLSRQVHFLGYRNDVADLYRTSDVGLLASLSESFPFALLEAAREKTPVIATDVGDVALMLDNYGWVVPVKDSNALKEAISEAKQKKKSGELDALGERFHDHVRRHFSLEQLAHSVKTTYETIVGR</sequence>
<reference evidence="3 4" key="1">
    <citation type="submission" date="2019-03" db="EMBL/GenBank/DDBJ databases">
        <title>Genomic Encyclopedia of Type Strains, Phase IV (KMG-IV): sequencing the most valuable type-strain genomes for metagenomic binning, comparative biology and taxonomic classification.</title>
        <authorList>
            <person name="Goeker M."/>
        </authorList>
    </citation>
    <scope>NUCLEOTIDE SEQUENCE [LARGE SCALE GENOMIC DNA]</scope>
    <source>
        <strain evidence="3 4">DSM 25894</strain>
    </source>
</reference>
<keyword evidence="4" id="KW-1185">Reference proteome</keyword>
<gene>
    <name evidence="3" type="ORF">EDD68_102151</name>
</gene>
<evidence type="ECO:0000259" key="1">
    <source>
        <dbReference type="Pfam" id="PF00534"/>
    </source>
</evidence>
<dbReference type="PANTHER" id="PTHR12526:SF638">
    <property type="entry name" value="SPORE COAT PROTEIN SA"/>
    <property type="match status" value="1"/>
</dbReference>
<dbReference type="InterPro" id="IPR028098">
    <property type="entry name" value="Glyco_trans_4-like_N"/>
</dbReference>
<dbReference type="Proteomes" id="UP000294650">
    <property type="component" value="Unassembled WGS sequence"/>
</dbReference>
<dbReference type="PANTHER" id="PTHR12526">
    <property type="entry name" value="GLYCOSYLTRANSFERASE"/>
    <property type="match status" value="1"/>
</dbReference>
<protein>
    <recommendedName>
        <fullName evidence="5">Glycosyltransferase involved in cell wall biosynthesis</fullName>
    </recommendedName>
</protein>
<evidence type="ECO:0000259" key="2">
    <source>
        <dbReference type="Pfam" id="PF13439"/>
    </source>
</evidence>
<feature type="domain" description="Glycosyl transferase family 1" evidence="1">
    <location>
        <begin position="181"/>
        <end position="329"/>
    </location>
</feature>
<name>A0A4R3NAY9_9BACI</name>
<dbReference type="AlphaFoldDB" id="A0A4R3NAY9"/>
<dbReference type="InterPro" id="IPR001296">
    <property type="entry name" value="Glyco_trans_1"/>
</dbReference>